<keyword evidence="6" id="KW-0539">Nucleus</keyword>
<evidence type="ECO:0000313" key="10">
    <source>
        <dbReference type="EMBL" id="KAF2207681.1"/>
    </source>
</evidence>
<dbReference type="PROSITE" id="PS50157">
    <property type="entry name" value="ZINC_FINGER_C2H2_2"/>
    <property type="match status" value="2"/>
</dbReference>
<evidence type="ECO:0000256" key="6">
    <source>
        <dbReference type="ARBA" id="ARBA00023242"/>
    </source>
</evidence>
<sequence length="357" mass="39945">MLAYSQYNGMAASPIAGGYHRPAPQTIPRSQPITHPHNMTDYFQQFTMETSHLQPHHDFMQMQRLSTSAPSTVQPDRGIAPGSMDRPRMQSYAGPSNLGVTGQYFGRPMQPPSMPAVGFANAYHALHGINAMPQHLALPQQYHELEQLFPELNEPMHRPPQQQTPLVSQYETAPTMPATSVPQVLSNENLDHHNLHVESQPCGQMQGWLGRANAAGGQNMLRLDTNRLVPPPVSDAHLSPTSASSAASSAGRSPRRSREAMVLGEISCSQCDAAFSTQGDLTHHLRSHAPYQSRNHVCPTCKKRFQYKKDLARHLPRHDPNRQRFYCRHTGCKYHTKGFGRQDHLDRHLATQHRSES</sequence>
<dbReference type="InterPro" id="IPR013087">
    <property type="entry name" value="Znf_C2H2_type"/>
</dbReference>
<evidence type="ECO:0000313" key="11">
    <source>
        <dbReference type="Proteomes" id="UP000799539"/>
    </source>
</evidence>
<reference evidence="10" key="1">
    <citation type="journal article" date="2020" name="Stud. Mycol.">
        <title>101 Dothideomycetes genomes: a test case for predicting lifestyles and emergence of pathogens.</title>
        <authorList>
            <person name="Haridas S."/>
            <person name="Albert R."/>
            <person name="Binder M."/>
            <person name="Bloem J."/>
            <person name="Labutti K."/>
            <person name="Salamov A."/>
            <person name="Andreopoulos B."/>
            <person name="Baker S."/>
            <person name="Barry K."/>
            <person name="Bills G."/>
            <person name="Bluhm B."/>
            <person name="Cannon C."/>
            <person name="Castanera R."/>
            <person name="Culley D."/>
            <person name="Daum C."/>
            <person name="Ezra D."/>
            <person name="Gonzalez J."/>
            <person name="Henrissat B."/>
            <person name="Kuo A."/>
            <person name="Liang C."/>
            <person name="Lipzen A."/>
            <person name="Lutzoni F."/>
            <person name="Magnuson J."/>
            <person name="Mondo S."/>
            <person name="Nolan M."/>
            <person name="Ohm R."/>
            <person name="Pangilinan J."/>
            <person name="Park H.-J."/>
            <person name="Ramirez L."/>
            <person name="Alfaro M."/>
            <person name="Sun H."/>
            <person name="Tritt A."/>
            <person name="Yoshinaga Y."/>
            <person name="Zwiers L.-H."/>
            <person name="Turgeon B."/>
            <person name="Goodwin S."/>
            <person name="Spatafora J."/>
            <person name="Crous P."/>
            <person name="Grigoriev I."/>
        </authorList>
    </citation>
    <scope>NUCLEOTIDE SEQUENCE</scope>
    <source>
        <strain evidence="10">SCOH1-5</strain>
    </source>
</reference>
<dbReference type="InterPro" id="IPR050331">
    <property type="entry name" value="Zinc_finger"/>
</dbReference>
<evidence type="ECO:0000256" key="8">
    <source>
        <dbReference type="SAM" id="MobiDB-lite"/>
    </source>
</evidence>
<dbReference type="GO" id="GO:0010468">
    <property type="term" value="P:regulation of gene expression"/>
    <property type="evidence" value="ECO:0007669"/>
    <property type="project" value="TreeGrafter"/>
</dbReference>
<accession>A0A6A6F567</accession>
<dbReference type="OrthoDB" id="8922241at2759"/>
<feature type="compositionally biased region" description="Low complexity" evidence="8">
    <location>
        <begin position="239"/>
        <end position="252"/>
    </location>
</feature>
<dbReference type="Proteomes" id="UP000799539">
    <property type="component" value="Unassembled WGS sequence"/>
</dbReference>
<protein>
    <recommendedName>
        <fullName evidence="9">C2H2-type domain-containing protein</fullName>
    </recommendedName>
</protein>
<keyword evidence="4 7" id="KW-0863">Zinc-finger</keyword>
<dbReference type="SMART" id="SM00355">
    <property type="entry name" value="ZnF_C2H2"/>
    <property type="match status" value="3"/>
</dbReference>
<evidence type="ECO:0000256" key="2">
    <source>
        <dbReference type="ARBA" id="ARBA00022723"/>
    </source>
</evidence>
<dbReference type="Gene3D" id="3.30.160.60">
    <property type="entry name" value="Classic Zinc Finger"/>
    <property type="match status" value="2"/>
</dbReference>
<dbReference type="GO" id="GO:0008270">
    <property type="term" value="F:zinc ion binding"/>
    <property type="evidence" value="ECO:0007669"/>
    <property type="project" value="UniProtKB-KW"/>
</dbReference>
<feature type="domain" description="C2H2-type" evidence="9">
    <location>
        <begin position="266"/>
        <end position="293"/>
    </location>
</feature>
<proteinExistence type="predicted"/>
<organism evidence="10 11">
    <name type="scientific">Cercospora zeae-maydis SCOH1-5</name>
    <dbReference type="NCBI Taxonomy" id="717836"/>
    <lineage>
        <taxon>Eukaryota</taxon>
        <taxon>Fungi</taxon>
        <taxon>Dikarya</taxon>
        <taxon>Ascomycota</taxon>
        <taxon>Pezizomycotina</taxon>
        <taxon>Dothideomycetes</taxon>
        <taxon>Dothideomycetidae</taxon>
        <taxon>Mycosphaerellales</taxon>
        <taxon>Mycosphaerellaceae</taxon>
        <taxon>Cercospora</taxon>
    </lineage>
</organism>
<gene>
    <name evidence="10" type="ORF">CERZMDRAFT_102168</name>
</gene>
<comment type="subcellular location">
    <subcellularLocation>
        <location evidence="1">Nucleus</location>
    </subcellularLocation>
</comment>
<evidence type="ECO:0000256" key="5">
    <source>
        <dbReference type="ARBA" id="ARBA00022833"/>
    </source>
</evidence>
<dbReference type="PANTHER" id="PTHR16515:SF49">
    <property type="entry name" value="GASTRULA ZINC FINGER PROTEIN XLCGF49.1-LIKE-RELATED"/>
    <property type="match status" value="1"/>
</dbReference>
<evidence type="ECO:0000259" key="9">
    <source>
        <dbReference type="PROSITE" id="PS50157"/>
    </source>
</evidence>
<feature type="domain" description="C2H2-type" evidence="9">
    <location>
        <begin position="296"/>
        <end position="323"/>
    </location>
</feature>
<feature type="region of interest" description="Disordered" evidence="8">
    <location>
        <begin position="67"/>
        <end position="87"/>
    </location>
</feature>
<evidence type="ECO:0000256" key="4">
    <source>
        <dbReference type="ARBA" id="ARBA00022771"/>
    </source>
</evidence>
<dbReference type="Pfam" id="PF00096">
    <property type="entry name" value="zf-C2H2"/>
    <property type="match status" value="1"/>
</dbReference>
<evidence type="ECO:0000256" key="1">
    <source>
        <dbReference type="ARBA" id="ARBA00004123"/>
    </source>
</evidence>
<dbReference type="PANTHER" id="PTHR16515">
    <property type="entry name" value="PR DOMAIN ZINC FINGER PROTEIN"/>
    <property type="match status" value="1"/>
</dbReference>
<dbReference type="GO" id="GO:0005634">
    <property type="term" value="C:nucleus"/>
    <property type="evidence" value="ECO:0007669"/>
    <property type="project" value="UniProtKB-SubCell"/>
</dbReference>
<keyword evidence="5" id="KW-0862">Zinc</keyword>
<evidence type="ECO:0000256" key="7">
    <source>
        <dbReference type="PROSITE-ProRule" id="PRU00042"/>
    </source>
</evidence>
<dbReference type="PROSITE" id="PS00028">
    <property type="entry name" value="ZINC_FINGER_C2H2_1"/>
    <property type="match status" value="2"/>
</dbReference>
<name>A0A6A6F567_9PEZI</name>
<keyword evidence="3" id="KW-0677">Repeat</keyword>
<keyword evidence="11" id="KW-1185">Reference proteome</keyword>
<evidence type="ECO:0000256" key="3">
    <source>
        <dbReference type="ARBA" id="ARBA00022737"/>
    </source>
</evidence>
<feature type="region of interest" description="Disordered" evidence="8">
    <location>
        <begin position="229"/>
        <end position="258"/>
    </location>
</feature>
<keyword evidence="2" id="KW-0479">Metal-binding</keyword>
<dbReference type="EMBL" id="ML992701">
    <property type="protein sequence ID" value="KAF2207681.1"/>
    <property type="molecule type" value="Genomic_DNA"/>
</dbReference>
<dbReference type="Pfam" id="PF13912">
    <property type="entry name" value="zf-C2H2_6"/>
    <property type="match status" value="1"/>
</dbReference>
<dbReference type="SUPFAM" id="SSF57667">
    <property type="entry name" value="beta-beta-alpha zinc fingers"/>
    <property type="match status" value="1"/>
</dbReference>
<dbReference type="AlphaFoldDB" id="A0A6A6F567"/>
<dbReference type="InterPro" id="IPR036236">
    <property type="entry name" value="Znf_C2H2_sf"/>
</dbReference>